<keyword evidence="2" id="KW-1185">Reference proteome</keyword>
<dbReference type="RefSeq" id="WP_191767812.1">
    <property type="nucleotide sequence ID" value="NZ_JACSRA010000005.1"/>
</dbReference>
<sequence>MNKIIKRTIIISILALLGKCVMDIPVYTYAAEVIPVKGDISQSAYNEEMTNNKEAGGLTTKENVVSTNTFVSSDSGTTTVDSTLSEEEKAIIRINNGTEDLNDYTLLRIRKVKLDNIQVIRKAVADAKIKKKENLNKDEISAIVDDTVAKIDVIFDKINLGQGEESGYSLIQITEVNNKNIADINNWLKDKRYRSISKIKEVVDKILLATSNINNGIETIDDYNTLEIYNVKFDYIELIRKSVTSKKATKGDNLNRAEIIDVTQKVIDKIKVTLDKINQGQATIDDYKFIGINEVNEVNISDINEWVKGKGWTELGNVKVEINTIIEPLRKINDGKETEADYEILGIEGVTKDNISWIREVILGKRAIKQKDLTKSEIAGAVDESLKIIDFFYYINSGKATVDNYKYIGATGVNINNIFDVNESLKGKNYRTLKSVQEAIDKVVIPLRNINGGNDSLKDYEALTIGGVTQESINAIRADIKILRDKKGNDLLRSEIKESVDSTLRLFKAIEAINSGNATIEDYKAIGIDVVTSTNLLVVNRALQGKNYTTIAQIKIAVELVIKNDAIYTRINLGQATLKDYESIGVVGVTAQNLAYININVRGEDYVTKEAVQERVNIVIKIYESIIKANECFRKINEGIATVEDYKYLGIVGLTTENLTYINLDLKGRNYTTSPEIQERVDILVKVYDAYGRISRGEGTLDDYTTIGVIGVTVDNLVYINVNIKGTIYSASKEIQVKVDVLVKMYNAFVRINAGQGTIEDYKVVGIVGITVDNLVYVNINIKGNDYFVAEKLQIKIDVLVKMYNAFVRINAGQGTIEDYKVIGIVGITVDNLVYVNINIKGNTSFVVSELQIKIDVLVKVYNAYARINLGQGTIEDYRIIGAVGVTIDNLVYVNADLKGRSYEAIGDVQTRIDIVVKIYESIIRINFGEGTLADYNLLGIVGVNVNNLAYINADLKGKGYITIAEIKTRIEANIKIYDALIRINLGQGALDDYRIIGATGVTVDNLIFININIKGYGYRILSDVQVKVKDIVAQYEIHLKIAAIIERINLGTASVDDYEFIGITGVNVQNLIYVNVDLKGKNYNNQADIQVRVNLVINIRAAYGRIDLGNASLDDYELIGATGVNINNLIYINAELKGKGYGDLVQVQASINKVVSYVDIFVRINGGEGTLNDYIVLGISGVTEHNIIYINAEVKGKGYLTLGEYRIAVNTVVAVCAAFDRINDGQGTLADFQLLGLVEVNVNNLIYINEGLKGKNYRTIPEIKVAVNTVIEIHAALDRINNGQGTLVDYNIIGVTGITEINLIYINAELKGKGYSTLAEIQAYINKVTSINEILVRINAGEGTLSDYAYLGITGVTIDNLIYVNADIKGRGYTDSAKIKIDIAVIININNAYIRINNGQGTLDDYNLIGVTAVTVDNLIYINGEMKGNVDIKAKNAQVIVKSALSVEDVIKRINNGQETIHIYGNYINEYNAIGRSSRVDIEKLATIRDRIKIARMLVDGRYLTRSELLKIIKETADDTESVIVVSQIKAAIEEAEKAKGSKLTKEEVQKVIDETLAKRYEAAGRIIAGEASVEDYRRLGETKVTEDNIICINADIKESKTITVTDGTKLKLSDIQNAINLGIQIYIANNGQEKINPSGNYVNEYNAIGRSSGVDVQKLATIRDQIKIARMLVDGRYLTRSELIKIIKETADNTESVLVVSQIKAAIEEAEKAKGSKLTKEEVQKVIDETLAKRYEAAGRIIAGEASVEDYRRLGETKVTEDNIICINADIKESKTITVTDGTKLKLSDIQNAINLGIQIYKVNNGQETIHIYGNYINEYNAIGRSSRVDIEKLATIRDQIKIARMLVDGRYLTRNELIKIIKETADNTESVLVVSQIKVAIEEAEKVKGSKLTKEEVQKVIDEILAKRYEAAGRIIAGEASVEDYKRLGETKVTEDNIICINADIKESKTITVTDGTKLKLSDIQNAINLGIQIYKVNNGQETIHIYGNYINEYNAIG</sequence>
<organism evidence="1 2">
    <name type="scientific">Clostridium cibarium</name>
    <dbReference type="NCBI Taxonomy" id="2762247"/>
    <lineage>
        <taxon>Bacteria</taxon>
        <taxon>Bacillati</taxon>
        <taxon>Bacillota</taxon>
        <taxon>Clostridia</taxon>
        <taxon>Eubacteriales</taxon>
        <taxon>Clostridiaceae</taxon>
        <taxon>Clostridium</taxon>
    </lineage>
</organism>
<reference evidence="1 2" key="1">
    <citation type="submission" date="2020-08" db="EMBL/GenBank/DDBJ databases">
        <title>A Genomic Blueprint of the Chicken Gut Microbiome.</title>
        <authorList>
            <person name="Gilroy R."/>
            <person name="Ravi A."/>
            <person name="Getino M."/>
            <person name="Pursley I."/>
            <person name="Horton D.L."/>
            <person name="Alikhan N.-F."/>
            <person name="Baker D."/>
            <person name="Gharbi K."/>
            <person name="Hall N."/>
            <person name="Watson M."/>
            <person name="Adriaenssens E.M."/>
            <person name="Foster-Nyarko E."/>
            <person name="Jarju S."/>
            <person name="Secka A."/>
            <person name="Antonio M."/>
            <person name="Oren A."/>
            <person name="Chaudhuri R."/>
            <person name="La Ragione R.M."/>
            <person name="Hildebrand F."/>
            <person name="Pallen M.J."/>
        </authorList>
    </citation>
    <scope>NUCLEOTIDE SEQUENCE [LARGE SCALE GENOMIC DNA]</scope>
    <source>
        <strain evidence="1 2">Sa3CVN1</strain>
    </source>
</reference>
<accession>A0ABR8PR70</accession>
<name>A0ABR8PR70_9CLOT</name>
<comment type="caution">
    <text evidence="1">The sequence shown here is derived from an EMBL/GenBank/DDBJ whole genome shotgun (WGS) entry which is preliminary data.</text>
</comment>
<gene>
    <name evidence="1" type="ORF">H9661_04575</name>
</gene>
<protein>
    <submittedName>
        <fullName evidence="1">Uncharacterized protein</fullName>
    </submittedName>
</protein>
<evidence type="ECO:0000313" key="1">
    <source>
        <dbReference type="EMBL" id="MBD7910630.1"/>
    </source>
</evidence>
<evidence type="ECO:0000313" key="2">
    <source>
        <dbReference type="Proteomes" id="UP000627781"/>
    </source>
</evidence>
<dbReference type="EMBL" id="JACSRA010000005">
    <property type="protein sequence ID" value="MBD7910630.1"/>
    <property type="molecule type" value="Genomic_DNA"/>
</dbReference>
<dbReference type="Proteomes" id="UP000627781">
    <property type="component" value="Unassembled WGS sequence"/>
</dbReference>
<proteinExistence type="predicted"/>
<feature type="non-terminal residue" evidence="1">
    <location>
        <position position="2001"/>
    </location>
</feature>